<accession>A0ABS7VV17</accession>
<dbReference type="SMART" id="SM00052">
    <property type="entry name" value="EAL"/>
    <property type="match status" value="1"/>
</dbReference>
<evidence type="ECO:0000259" key="2">
    <source>
        <dbReference type="PROSITE" id="PS50887"/>
    </source>
</evidence>
<dbReference type="InterPro" id="IPR000160">
    <property type="entry name" value="GGDEF_dom"/>
</dbReference>
<protein>
    <submittedName>
        <fullName evidence="3">Bifunctional diguanylate cyclase/phosphodiesterase</fullName>
    </submittedName>
</protein>
<dbReference type="CDD" id="cd01948">
    <property type="entry name" value="EAL"/>
    <property type="match status" value="1"/>
</dbReference>
<dbReference type="Pfam" id="PF00990">
    <property type="entry name" value="GGDEF"/>
    <property type="match status" value="1"/>
</dbReference>
<keyword evidence="4" id="KW-1185">Reference proteome</keyword>
<dbReference type="InterPro" id="IPR052155">
    <property type="entry name" value="Biofilm_reg_signaling"/>
</dbReference>
<dbReference type="InterPro" id="IPR043128">
    <property type="entry name" value="Rev_trsase/Diguanyl_cyclase"/>
</dbReference>
<dbReference type="InterPro" id="IPR001633">
    <property type="entry name" value="EAL_dom"/>
</dbReference>
<dbReference type="SUPFAM" id="SSF141868">
    <property type="entry name" value="EAL domain-like"/>
    <property type="match status" value="1"/>
</dbReference>
<dbReference type="Gene3D" id="3.30.70.270">
    <property type="match status" value="1"/>
</dbReference>
<evidence type="ECO:0000259" key="1">
    <source>
        <dbReference type="PROSITE" id="PS50883"/>
    </source>
</evidence>
<sequence>MSAATSTVAVKDKAEQVLDIERAAVSLKENRRKGHDFGRQDILTGLYSRNDFQDQCGEILVRARTAGQRLALILMGLDRFKDLNNAFGYRAGDEALANIAKSLSALLTENDRIGRFGSDEFALLLAGPSNTGDVMSAVTGLLGAATSAMRRYVPGLRSGASAGVALFPEHGAEVHELIQSADIALDRAKVEAKGQAQVYEPHMRAAALNRLGKLTAFQKAIENGEIKPFYQPQVRLSDRRSYGFEALARWVTAEGHIIHPGDFKIVLDDPDAVILLGERMLQSVSHDLRHWHSIGIPNCKVSVNAAASELRCEDYAEKVADLFASNKVPLSQLTIEITESVLLDDTTSKIARTLSDLRKLGACISLDDFGTGFASLTHLKSYAVDQIKIDRSFVIHLMSNSNDRAIVRATLTLARGLGIRTVAEGVEDIAQLKSLQALGCDYGQGFFFSPALPADQAGAYFQAHRAYKKAQLHQFVVPPAF</sequence>
<dbReference type="PANTHER" id="PTHR44757:SF2">
    <property type="entry name" value="BIOFILM ARCHITECTURE MAINTENANCE PROTEIN MBAA"/>
    <property type="match status" value="1"/>
</dbReference>
<dbReference type="PANTHER" id="PTHR44757">
    <property type="entry name" value="DIGUANYLATE CYCLASE DGCP"/>
    <property type="match status" value="1"/>
</dbReference>
<dbReference type="InterPro" id="IPR029787">
    <property type="entry name" value="Nucleotide_cyclase"/>
</dbReference>
<reference evidence="3 4" key="1">
    <citation type="submission" date="2021-09" db="EMBL/GenBank/DDBJ databases">
        <title>The complete genome sequence of a new microorganism.</title>
        <authorList>
            <person name="Zi Z."/>
        </authorList>
    </citation>
    <scope>NUCLEOTIDE SEQUENCE [LARGE SCALE GENOMIC DNA]</scope>
    <source>
        <strain evidence="3 4">WGZ8</strain>
    </source>
</reference>
<organism evidence="3 4">
    <name type="scientific">Microvirga puerhi</name>
    <dbReference type="NCBI Taxonomy" id="2876078"/>
    <lineage>
        <taxon>Bacteria</taxon>
        <taxon>Pseudomonadati</taxon>
        <taxon>Pseudomonadota</taxon>
        <taxon>Alphaproteobacteria</taxon>
        <taxon>Hyphomicrobiales</taxon>
        <taxon>Methylobacteriaceae</taxon>
        <taxon>Microvirga</taxon>
    </lineage>
</organism>
<name>A0ABS7VV17_9HYPH</name>
<dbReference type="PROSITE" id="PS50883">
    <property type="entry name" value="EAL"/>
    <property type="match status" value="1"/>
</dbReference>
<proteinExistence type="predicted"/>
<dbReference type="NCBIfam" id="TIGR00254">
    <property type="entry name" value="GGDEF"/>
    <property type="match status" value="1"/>
</dbReference>
<dbReference type="InterPro" id="IPR035919">
    <property type="entry name" value="EAL_sf"/>
</dbReference>
<dbReference type="EMBL" id="JAIRBM010000025">
    <property type="protein sequence ID" value="MBZ6078991.1"/>
    <property type="molecule type" value="Genomic_DNA"/>
</dbReference>
<dbReference type="Proteomes" id="UP000704176">
    <property type="component" value="Unassembled WGS sequence"/>
</dbReference>
<evidence type="ECO:0000313" key="4">
    <source>
        <dbReference type="Proteomes" id="UP000704176"/>
    </source>
</evidence>
<dbReference type="SUPFAM" id="SSF55073">
    <property type="entry name" value="Nucleotide cyclase"/>
    <property type="match status" value="1"/>
</dbReference>
<comment type="caution">
    <text evidence="3">The sequence shown here is derived from an EMBL/GenBank/DDBJ whole genome shotgun (WGS) entry which is preliminary data.</text>
</comment>
<feature type="domain" description="GGDEF" evidence="2">
    <location>
        <begin position="68"/>
        <end position="201"/>
    </location>
</feature>
<gene>
    <name evidence="3" type="ORF">K9B37_22280</name>
</gene>
<dbReference type="RefSeq" id="WP_224315740.1">
    <property type="nucleotide sequence ID" value="NZ_JAIRBM010000025.1"/>
</dbReference>
<dbReference type="Pfam" id="PF00563">
    <property type="entry name" value="EAL"/>
    <property type="match status" value="1"/>
</dbReference>
<dbReference type="SMART" id="SM00267">
    <property type="entry name" value="GGDEF"/>
    <property type="match status" value="1"/>
</dbReference>
<dbReference type="PROSITE" id="PS50887">
    <property type="entry name" value="GGDEF"/>
    <property type="match status" value="1"/>
</dbReference>
<feature type="domain" description="EAL" evidence="1">
    <location>
        <begin position="210"/>
        <end position="465"/>
    </location>
</feature>
<dbReference type="CDD" id="cd01949">
    <property type="entry name" value="GGDEF"/>
    <property type="match status" value="1"/>
</dbReference>
<evidence type="ECO:0000313" key="3">
    <source>
        <dbReference type="EMBL" id="MBZ6078991.1"/>
    </source>
</evidence>
<dbReference type="Gene3D" id="3.20.20.450">
    <property type="entry name" value="EAL domain"/>
    <property type="match status" value="1"/>
</dbReference>